<protein>
    <recommendedName>
        <fullName evidence="3">Lipocalin-like protein</fullName>
    </recommendedName>
</protein>
<comment type="caution">
    <text evidence="1">The sequence shown here is derived from an EMBL/GenBank/DDBJ whole genome shotgun (WGS) entry which is preliminary data.</text>
</comment>
<sequence>MRWTILFLLGLIFFGCAESSISKEELRHLNGYWEISNVMFPDGEQKDYGINPAIDFIHLEGSQGYRKKMQPKFDGSYQTSNQSEAFEVIQSQEYFVLTYKHNLDDRQETLIQLDSLSFIIRDEEGVQYIYKRFQPISIPK</sequence>
<name>A0ABY2WQA3_9FLAO</name>
<accession>A0ABY2WQA3</accession>
<evidence type="ECO:0000313" key="1">
    <source>
        <dbReference type="EMBL" id="TMU57098.1"/>
    </source>
</evidence>
<dbReference type="RefSeq" id="WP_138834223.1">
    <property type="nucleotide sequence ID" value="NZ_VCNI01000001.1"/>
</dbReference>
<evidence type="ECO:0000313" key="2">
    <source>
        <dbReference type="Proteomes" id="UP000751614"/>
    </source>
</evidence>
<organism evidence="1 2">
    <name type="scientific">Flagellimonas algicola</name>
    <dbReference type="NCBI Taxonomy" id="2583815"/>
    <lineage>
        <taxon>Bacteria</taxon>
        <taxon>Pseudomonadati</taxon>
        <taxon>Bacteroidota</taxon>
        <taxon>Flavobacteriia</taxon>
        <taxon>Flavobacteriales</taxon>
        <taxon>Flavobacteriaceae</taxon>
        <taxon>Flagellimonas</taxon>
    </lineage>
</organism>
<proteinExistence type="predicted"/>
<gene>
    <name evidence="1" type="ORF">FGG15_05995</name>
</gene>
<dbReference type="PROSITE" id="PS51257">
    <property type="entry name" value="PROKAR_LIPOPROTEIN"/>
    <property type="match status" value="1"/>
</dbReference>
<reference evidence="1 2" key="1">
    <citation type="submission" date="2019-05" db="EMBL/GenBank/DDBJ databases">
        <title>Flagellimonas sp. AsT0115, sp. nov., isolated from a marine red algae, Asparagopsis taxiformis.</title>
        <authorList>
            <person name="Kim J."/>
            <person name="Jeong S.E."/>
            <person name="Jeon C.O."/>
        </authorList>
    </citation>
    <scope>NUCLEOTIDE SEQUENCE [LARGE SCALE GENOMIC DNA]</scope>
    <source>
        <strain evidence="1 2">AsT0115</strain>
    </source>
</reference>
<evidence type="ECO:0008006" key="3">
    <source>
        <dbReference type="Google" id="ProtNLM"/>
    </source>
</evidence>
<dbReference type="EMBL" id="VCNI01000001">
    <property type="protein sequence ID" value="TMU57098.1"/>
    <property type="molecule type" value="Genomic_DNA"/>
</dbReference>
<keyword evidence="2" id="KW-1185">Reference proteome</keyword>
<dbReference type="Proteomes" id="UP000751614">
    <property type="component" value="Unassembled WGS sequence"/>
</dbReference>